<sequence length="392" mass="44575">MLDANDSFFNGAYNFPVEPHPTSDLPPVLPISDAGDSFLTGGYNLPVQEHTNTFGNNTSNRLVPEVPVLPSISQQQNGLFNSSFANYSSSSFSNPSSTSVNETNSSLLHTTSSTDPPEESLMPMNAYWERKLRVMEDELRSEKSLNADLRRRLTDTENELQSVKTNFELERLTLEKNSKDQKKIIAKEKKCNSDLEKKLEKKKQTLKELKEEAASNLKDSQQANKEKEKQLKDALTGQYEQELKKKETTIADLRAANKKEYHNSYNMKNSVTSFKYKHREKEQKVDELTYGLECIQQKLCGLSGVHLQQMSQIVQLIPPSSLAARNKILHDFDMQLGQIYGNADKIFESRMKNMNRKRQRLARAGASIREPLADITNQTNSNNRQRSSNESN</sequence>
<comment type="caution">
    <text evidence="1">The sequence shown here is derived from an EMBL/GenBank/DDBJ whole genome shotgun (WGS) entry which is preliminary data.</text>
</comment>
<organism evidence="1 2">
    <name type="scientific">Ambrosiozyma monospora</name>
    <name type="common">Yeast</name>
    <name type="synonym">Endomycopsis monosporus</name>
    <dbReference type="NCBI Taxonomy" id="43982"/>
    <lineage>
        <taxon>Eukaryota</taxon>
        <taxon>Fungi</taxon>
        <taxon>Dikarya</taxon>
        <taxon>Ascomycota</taxon>
        <taxon>Saccharomycotina</taxon>
        <taxon>Pichiomycetes</taxon>
        <taxon>Pichiales</taxon>
        <taxon>Pichiaceae</taxon>
        <taxon>Ambrosiozyma</taxon>
    </lineage>
</organism>
<keyword evidence="2" id="KW-1185">Reference proteome</keyword>
<dbReference type="EMBL" id="BSXS01008130">
    <property type="protein sequence ID" value="GME91539.1"/>
    <property type="molecule type" value="Genomic_DNA"/>
</dbReference>
<evidence type="ECO:0000313" key="2">
    <source>
        <dbReference type="Proteomes" id="UP001165064"/>
    </source>
</evidence>
<gene>
    <name evidence="1" type="ORF">Amon02_000892800</name>
</gene>
<accession>A0ACB5TN84</accession>
<evidence type="ECO:0000313" key="1">
    <source>
        <dbReference type="EMBL" id="GME91539.1"/>
    </source>
</evidence>
<proteinExistence type="predicted"/>
<reference evidence="1" key="1">
    <citation type="submission" date="2023-04" db="EMBL/GenBank/DDBJ databases">
        <title>Ambrosiozyma monospora NBRC 10751.</title>
        <authorList>
            <person name="Ichikawa N."/>
            <person name="Sato H."/>
            <person name="Tonouchi N."/>
        </authorList>
    </citation>
    <scope>NUCLEOTIDE SEQUENCE</scope>
    <source>
        <strain evidence="1">NBRC 10751</strain>
    </source>
</reference>
<protein>
    <submittedName>
        <fullName evidence="1">Unnamed protein product</fullName>
    </submittedName>
</protein>
<name>A0ACB5TN84_AMBMO</name>
<dbReference type="Proteomes" id="UP001165064">
    <property type="component" value="Unassembled WGS sequence"/>
</dbReference>